<name>A0A9D9GS93_9BACL</name>
<evidence type="ECO:0000256" key="2">
    <source>
        <dbReference type="ARBA" id="ARBA00022490"/>
    </source>
</evidence>
<dbReference type="InterPro" id="IPR003761">
    <property type="entry name" value="Exonuc_VII_S"/>
</dbReference>
<feature type="coiled-coil region" evidence="7">
    <location>
        <begin position="31"/>
        <end position="58"/>
    </location>
</feature>
<keyword evidence="5" id="KW-0269">Exonuclease</keyword>
<evidence type="ECO:0000256" key="1">
    <source>
        <dbReference type="ARBA" id="ARBA00009998"/>
    </source>
</evidence>
<dbReference type="NCBIfam" id="TIGR01280">
    <property type="entry name" value="xseB"/>
    <property type="match status" value="1"/>
</dbReference>
<dbReference type="InterPro" id="IPR037004">
    <property type="entry name" value="Exonuc_VII_ssu_sf"/>
</dbReference>
<proteinExistence type="inferred from homology"/>
<dbReference type="GO" id="GO:0009318">
    <property type="term" value="C:exodeoxyribonuclease VII complex"/>
    <property type="evidence" value="ECO:0007669"/>
    <property type="project" value="UniProtKB-UniRule"/>
</dbReference>
<dbReference type="SUPFAM" id="SSF116842">
    <property type="entry name" value="XseB-like"/>
    <property type="match status" value="1"/>
</dbReference>
<sequence length="63" mass="7431">MGKEITYSEMENELNSIFEQMSVKDIPLETARELYKRASKLIEEMNSYLEESEKLVKNDIVEN</sequence>
<evidence type="ECO:0000256" key="4">
    <source>
        <dbReference type="ARBA" id="ARBA00022801"/>
    </source>
</evidence>
<organism evidence="8 9">
    <name type="scientific">Candidatus Scatoplasma merdavium</name>
    <dbReference type="NCBI Taxonomy" id="2840932"/>
    <lineage>
        <taxon>Bacteria</taxon>
        <taxon>Bacillati</taxon>
        <taxon>Bacillota</taxon>
        <taxon>Bacilli</taxon>
        <taxon>Bacillales</taxon>
        <taxon>Candidatus Scatoplasma</taxon>
    </lineage>
</organism>
<dbReference type="EMBL" id="JADING010000004">
    <property type="protein sequence ID" value="MBO8413890.1"/>
    <property type="molecule type" value="Genomic_DNA"/>
</dbReference>
<dbReference type="Gene3D" id="1.10.287.1040">
    <property type="entry name" value="Exonuclease VII, small subunit"/>
    <property type="match status" value="1"/>
</dbReference>
<accession>A0A9D9GS93</accession>
<comment type="similarity">
    <text evidence="1">Belongs to the XseB family.</text>
</comment>
<comment type="caution">
    <text evidence="8">The sequence shown here is derived from an EMBL/GenBank/DDBJ whole genome shotgun (WGS) entry which is preliminary data.</text>
</comment>
<dbReference type="GO" id="GO:0008855">
    <property type="term" value="F:exodeoxyribonuclease VII activity"/>
    <property type="evidence" value="ECO:0007669"/>
    <property type="project" value="UniProtKB-UniRule"/>
</dbReference>
<dbReference type="GO" id="GO:0006308">
    <property type="term" value="P:DNA catabolic process"/>
    <property type="evidence" value="ECO:0007669"/>
    <property type="project" value="UniProtKB-UniRule"/>
</dbReference>
<dbReference type="Proteomes" id="UP000823629">
    <property type="component" value="Unassembled WGS sequence"/>
</dbReference>
<dbReference type="AlphaFoldDB" id="A0A9D9GS93"/>
<dbReference type="Pfam" id="PF02609">
    <property type="entry name" value="Exonuc_VII_S"/>
    <property type="match status" value="1"/>
</dbReference>
<dbReference type="EC" id="3.1.11.6" evidence="6"/>
<gene>
    <name evidence="8" type="primary">xseB</name>
    <name evidence="8" type="ORF">IAC78_00190</name>
</gene>
<keyword evidence="2" id="KW-0963">Cytoplasm</keyword>
<evidence type="ECO:0000256" key="5">
    <source>
        <dbReference type="ARBA" id="ARBA00022839"/>
    </source>
</evidence>
<evidence type="ECO:0000256" key="3">
    <source>
        <dbReference type="ARBA" id="ARBA00022722"/>
    </source>
</evidence>
<keyword evidence="3" id="KW-0540">Nuclease</keyword>
<evidence type="ECO:0000313" key="9">
    <source>
        <dbReference type="Proteomes" id="UP000823629"/>
    </source>
</evidence>
<reference evidence="8" key="2">
    <citation type="journal article" date="2021" name="PeerJ">
        <title>Extensive microbial diversity within the chicken gut microbiome revealed by metagenomics and culture.</title>
        <authorList>
            <person name="Gilroy R."/>
            <person name="Ravi A."/>
            <person name="Getino M."/>
            <person name="Pursley I."/>
            <person name="Horton D.L."/>
            <person name="Alikhan N.F."/>
            <person name="Baker D."/>
            <person name="Gharbi K."/>
            <person name="Hall N."/>
            <person name="Watson M."/>
            <person name="Adriaenssens E.M."/>
            <person name="Foster-Nyarko E."/>
            <person name="Jarju S."/>
            <person name="Secka A."/>
            <person name="Antonio M."/>
            <person name="Oren A."/>
            <person name="Chaudhuri R.R."/>
            <person name="La Ragione R."/>
            <person name="Hildebrand F."/>
            <person name="Pallen M.J."/>
        </authorList>
    </citation>
    <scope>NUCLEOTIDE SEQUENCE</scope>
    <source>
        <strain evidence="8">1748</strain>
    </source>
</reference>
<reference evidence="8" key="1">
    <citation type="submission" date="2020-10" db="EMBL/GenBank/DDBJ databases">
        <authorList>
            <person name="Gilroy R."/>
        </authorList>
    </citation>
    <scope>NUCLEOTIDE SEQUENCE</scope>
    <source>
        <strain evidence="8">1748</strain>
    </source>
</reference>
<keyword evidence="7" id="KW-0175">Coiled coil</keyword>
<keyword evidence="4 8" id="KW-0378">Hydrolase</keyword>
<protein>
    <recommendedName>
        <fullName evidence="6">Exodeoxyribonuclease VII small subunit</fullName>
        <ecNumber evidence="6">3.1.11.6</ecNumber>
    </recommendedName>
</protein>
<evidence type="ECO:0000313" key="8">
    <source>
        <dbReference type="EMBL" id="MBO8413890.1"/>
    </source>
</evidence>
<evidence type="ECO:0000256" key="6">
    <source>
        <dbReference type="NCBIfam" id="TIGR01280"/>
    </source>
</evidence>
<evidence type="ECO:0000256" key="7">
    <source>
        <dbReference type="SAM" id="Coils"/>
    </source>
</evidence>